<name>A0AAU8JSG1_9ACTN</name>
<dbReference type="InterPro" id="IPR025238">
    <property type="entry name" value="DUF4184"/>
</dbReference>
<dbReference type="AlphaFoldDB" id="A0AAU8JSG1"/>
<sequence>MAGGVGWDGGMPFTLSHVAVVGVLGRGRVVGVGLVAGAMAPDVPYFADSVLPGVYRWGGVTHRWWGVGTVDVAVAGVMAAGWCGLLRGPVTGLLPEPAAGGGRAEPGRPGWFAVSAALGAASHVGWDAFTHRGRAGVRAFPVLARPVGGVPLYTVLQYGTSLLGLAVLARRAVDRYDLAAAPSGVSRAGRRAVVAGLAAAAAAGAVHRLRRRNAGRGRVDEACFGAGAGLVLGAAAYALGEAVRGGRAGAQRK</sequence>
<accession>A0AAU8JSG1</accession>
<organism evidence="1">
    <name type="scientific">Kitasatospora camelliae</name>
    <dbReference type="NCBI Taxonomy" id="3156397"/>
    <lineage>
        <taxon>Bacteria</taxon>
        <taxon>Bacillati</taxon>
        <taxon>Actinomycetota</taxon>
        <taxon>Actinomycetes</taxon>
        <taxon>Kitasatosporales</taxon>
        <taxon>Streptomycetaceae</taxon>
        <taxon>Kitasatospora</taxon>
    </lineage>
</organism>
<dbReference type="Pfam" id="PF13803">
    <property type="entry name" value="DUF4184"/>
    <property type="match status" value="1"/>
</dbReference>
<dbReference type="KEGG" id="kcm:ABWK59_07865"/>
<evidence type="ECO:0000313" key="1">
    <source>
        <dbReference type="EMBL" id="XCM78855.1"/>
    </source>
</evidence>
<dbReference type="EMBL" id="CP159872">
    <property type="protein sequence ID" value="XCM78855.1"/>
    <property type="molecule type" value="Genomic_DNA"/>
</dbReference>
<gene>
    <name evidence="1" type="ORF">ABWK59_07865</name>
</gene>
<proteinExistence type="predicted"/>
<reference evidence="1" key="1">
    <citation type="submission" date="2024-06" db="EMBL/GenBank/DDBJ databases">
        <title>The genome sequences of Kitasatospora sp. strain HUAS MG31.</title>
        <authorList>
            <person name="Mo P."/>
        </authorList>
    </citation>
    <scope>NUCLEOTIDE SEQUENCE</scope>
    <source>
        <strain evidence="1">HUAS MG31</strain>
    </source>
</reference>
<protein>
    <submittedName>
        <fullName evidence="1">DUF4184 family protein</fullName>
    </submittedName>
</protein>
<dbReference type="RefSeq" id="WP_354639073.1">
    <property type="nucleotide sequence ID" value="NZ_CP159872.1"/>
</dbReference>